<dbReference type="PANTHER" id="PTHR32116">
    <property type="entry name" value="GALACTURONOSYLTRANSFERASE 4-RELATED"/>
    <property type="match status" value="1"/>
</dbReference>
<evidence type="ECO:0000313" key="5">
    <source>
        <dbReference type="EMBL" id="EMS58544.1"/>
    </source>
</evidence>
<dbReference type="UniPathway" id="UPA00845"/>
<comment type="similarity">
    <text evidence="2">Belongs to the glycosyltransferase 8 family.</text>
</comment>
<name>M8ADB3_TRIUA</name>
<feature type="compositionally biased region" description="Low complexity" evidence="4">
    <location>
        <begin position="564"/>
        <end position="588"/>
    </location>
</feature>
<dbReference type="AlphaFoldDB" id="M8ADB3"/>
<keyword evidence="3" id="KW-0328">Glycosyltransferase</keyword>
<accession>M8ADB3</accession>
<gene>
    <name evidence="5" type="ORF">TRIUR3_03800</name>
</gene>
<feature type="compositionally biased region" description="Basic residues" evidence="4">
    <location>
        <begin position="589"/>
        <end position="604"/>
    </location>
</feature>
<keyword evidence="5" id="KW-0808">Transferase</keyword>
<dbReference type="InterPro" id="IPR029044">
    <property type="entry name" value="Nucleotide-diphossugar_trans"/>
</dbReference>
<dbReference type="InterPro" id="IPR029993">
    <property type="entry name" value="GAUT"/>
</dbReference>
<dbReference type="GO" id="GO:0045489">
    <property type="term" value="P:pectin biosynthetic process"/>
    <property type="evidence" value="ECO:0007669"/>
    <property type="project" value="UniProtKB-UniPathway"/>
</dbReference>
<evidence type="ECO:0000256" key="1">
    <source>
        <dbReference type="ARBA" id="ARBA00004877"/>
    </source>
</evidence>
<evidence type="ECO:0000256" key="3">
    <source>
        <dbReference type="ARBA" id="ARBA00022676"/>
    </source>
</evidence>
<dbReference type="CDD" id="cd06429">
    <property type="entry name" value="GT8_like_1"/>
    <property type="match status" value="1"/>
</dbReference>
<dbReference type="GO" id="GO:0047262">
    <property type="term" value="F:polygalacturonate 4-alpha-galacturonosyltransferase activity"/>
    <property type="evidence" value="ECO:0007669"/>
    <property type="project" value="InterPro"/>
</dbReference>
<dbReference type="eggNOG" id="ENOG502QQKV">
    <property type="taxonomic scope" value="Eukaryota"/>
</dbReference>
<feature type="region of interest" description="Disordered" evidence="4">
    <location>
        <begin position="552"/>
        <end position="626"/>
    </location>
</feature>
<comment type="pathway">
    <text evidence="1">Glycan metabolism; pectin biosynthesis.</text>
</comment>
<sequence length="762" mass="85986">MAHALDFGSKTSGYLVVLLSNPFSKLTELEIQVSGFDDASWLENEKDSRSTIPNSPEYTIHWEDEIDGLDCLGRRIGPSFLGRQGGDSTRLVQDLYRIFDQVNNEESTSDKKLPESFREFLSEMKDNHYDARTFAVRLKATNSALVLAGTIYLSSWLLFLMKNMDKEVKRSRLAEQLYKHYASTAIPKGIHCLSLRLTDEYSSNAHARKQLPPPELLPLLSDNSFQHYILASDNILAASVVVSSTVRSSSVPDKVVFHVITDKKTYPGMHSWFALNSVSPAIVEVKGVHQFDWLTRENVPVLEAIENHRGVRNHYHGDHGTVSSASDNPRVLASKLQARSPKYISLLNHLRIYLPELFPSLNKVVFLDDDIVVQRDLSPLWEIDLEGKVNGAVETCRGEDNWVMSKRFRTYFNFSHPVIDRSLDPDECAWAYGMNVFDLEAWRKTNIRDTYHFWLKENLRAGLTLWKFGTLPPALIAFRGHVHGIDPSWHMLGLGYQESTDIESVKKAAVVHYNGQCKPWLDIAFKNLQPFWTKHRLEKIVVEMMPLLAPLRHPASGRQRRRPGGAPAAPTRKARAPAATAANPVRPALAKKAKVSGVKHKKPTARATPPTPPPIAPTKATLRMPTDDTATPAPEVFGEMGASAGLHDATAKFVHLLEDNIVDIDEVPIYDYCYNEMDGGVHSHGEEDDEVEEVEEGVFDQAQAKVCARSKKYTQLEDQILIKAWESVSLDACTDTDQTAKRYWQRIEDQFFCMMAKYCWGT</sequence>
<organism evidence="5">
    <name type="scientific">Triticum urartu</name>
    <name type="common">Red wild einkorn</name>
    <name type="synonym">Crithodium urartu</name>
    <dbReference type="NCBI Taxonomy" id="4572"/>
    <lineage>
        <taxon>Eukaryota</taxon>
        <taxon>Viridiplantae</taxon>
        <taxon>Streptophyta</taxon>
        <taxon>Embryophyta</taxon>
        <taxon>Tracheophyta</taxon>
        <taxon>Spermatophyta</taxon>
        <taxon>Magnoliopsida</taxon>
        <taxon>Liliopsida</taxon>
        <taxon>Poales</taxon>
        <taxon>Poaceae</taxon>
        <taxon>BOP clade</taxon>
        <taxon>Pooideae</taxon>
        <taxon>Triticodae</taxon>
        <taxon>Triticeae</taxon>
        <taxon>Triticinae</taxon>
        <taxon>Triticum</taxon>
    </lineage>
</organism>
<evidence type="ECO:0000256" key="2">
    <source>
        <dbReference type="ARBA" id="ARBA00006351"/>
    </source>
</evidence>
<dbReference type="EMBL" id="KD131418">
    <property type="protein sequence ID" value="EMS58544.1"/>
    <property type="molecule type" value="Genomic_DNA"/>
</dbReference>
<dbReference type="SUPFAM" id="SSF53448">
    <property type="entry name" value="Nucleotide-diphospho-sugar transferases"/>
    <property type="match status" value="1"/>
</dbReference>
<reference evidence="5" key="1">
    <citation type="journal article" date="2013" name="Nature">
        <title>Draft genome of the wheat A-genome progenitor Triticum urartu.</title>
        <authorList>
            <person name="Ling H.Q."/>
            <person name="Zhao S."/>
            <person name="Liu D."/>
            <person name="Wang J."/>
            <person name="Sun H."/>
            <person name="Zhang C."/>
            <person name="Fan H."/>
            <person name="Li D."/>
            <person name="Dong L."/>
            <person name="Tao Y."/>
            <person name="Gao C."/>
            <person name="Wu H."/>
            <person name="Li Y."/>
            <person name="Cui Y."/>
            <person name="Guo X."/>
            <person name="Zheng S."/>
            <person name="Wang B."/>
            <person name="Yu K."/>
            <person name="Liang Q."/>
            <person name="Yang W."/>
            <person name="Lou X."/>
            <person name="Chen J."/>
            <person name="Feng M."/>
            <person name="Jian J."/>
            <person name="Zhang X."/>
            <person name="Luo G."/>
            <person name="Jiang Y."/>
            <person name="Liu J."/>
            <person name="Wang Z."/>
            <person name="Sha Y."/>
            <person name="Zhang B."/>
            <person name="Wu H."/>
            <person name="Tang D."/>
            <person name="Shen Q."/>
            <person name="Xue P."/>
            <person name="Zou S."/>
            <person name="Wang X."/>
            <person name="Liu X."/>
            <person name="Wang F."/>
            <person name="Yang Y."/>
            <person name="An X."/>
            <person name="Dong Z."/>
            <person name="Zhang K."/>
            <person name="Zhang X."/>
            <person name="Luo M.C."/>
            <person name="Dvorak J."/>
            <person name="Tong Y."/>
            <person name="Wang J."/>
            <person name="Yang H."/>
            <person name="Li Z."/>
            <person name="Wang D."/>
            <person name="Zhang A."/>
            <person name="Wang J."/>
        </authorList>
    </citation>
    <scope>NUCLEOTIDE SEQUENCE</scope>
</reference>
<proteinExistence type="inferred from homology"/>
<evidence type="ECO:0000256" key="4">
    <source>
        <dbReference type="SAM" id="MobiDB-lite"/>
    </source>
</evidence>
<protein>
    <submittedName>
        <fullName evidence="5">Putative galacturonosyltransferase 14</fullName>
    </submittedName>
</protein>
<dbReference type="PANTHER" id="PTHR32116:SF27">
    <property type="entry name" value="GALACTURONOSYLTRANSFERASE 13-RELATED"/>
    <property type="match status" value="1"/>
</dbReference>
<dbReference type="Gene3D" id="3.90.550.10">
    <property type="entry name" value="Spore Coat Polysaccharide Biosynthesis Protein SpsA, Chain A"/>
    <property type="match status" value="1"/>
</dbReference>
<dbReference type="Pfam" id="PF01501">
    <property type="entry name" value="Glyco_transf_8"/>
    <property type="match status" value="1"/>
</dbReference>
<dbReference type="STRING" id="4572.M8ADB3"/>
<dbReference type="InterPro" id="IPR002495">
    <property type="entry name" value="Glyco_trans_8"/>
</dbReference>